<comment type="caution">
    <text evidence="13">The sequence shown here is derived from an EMBL/GenBank/DDBJ whole genome shotgun (WGS) entry which is preliminary data.</text>
</comment>
<feature type="transmembrane region" description="Helical" evidence="10">
    <location>
        <begin position="98"/>
        <end position="116"/>
    </location>
</feature>
<sequence length="262" mass="30119">MQYDITFLFFYSLILLCIGSVITAFLHRWPLLCEFRWNKEAHDIVGLPFDVKEPPSFIYGRSQCTKCNKTLSFIELIPVFSYLIQLGKCRHCQKKINIRYFMIEIATLLFCIPLIFIEVNVLQLFLLSSIFCCLLTVAIFDYHHQWIPDELNGILIFLSLVLVLHSNTDLKSSVYGVLFGYGGIYIIRLLFLKLRNIEVIGLGDAKLLAGIGAWLGVGSLSYVLFIASILGIITFLFHRQRQTAFGPYLCTAAYLFFWNQIL</sequence>
<dbReference type="InterPro" id="IPR014032">
    <property type="entry name" value="Peptidase_A24A_bac"/>
</dbReference>
<keyword evidence="3" id="KW-1003">Cell membrane</keyword>
<evidence type="ECO:0000256" key="9">
    <source>
        <dbReference type="RuleBase" id="RU003794"/>
    </source>
</evidence>
<feature type="transmembrane region" description="Helical" evidence="10">
    <location>
        <begin position="174"/>
        <end position="192"/>
    </location>
</feature>
<organism evidence="13 14">
    <name type="scientific">Marinomonas phaeophyticola</name>
    <dbReference type="NCBI Taxonomy" id="3004091"/>
    <lineage>
        <taxon>Bacteria</taxon>
        <taxon>Pseudomonadati</taxon>
        <taxon>Pseudomonadota</taxon>
        <taxon>Gammaproteobacteria</taxon>
        <taxon>Oceanospirillales</taxon>
        <taxon>Oceanospirillaceae</taxon>
        <taxon>Marinomonas</taxon>
    </lineage>
</organism>
<comment type="similarity">
    <text evidence="2 8">Belongs to the peptidase A24 family.</text>
</comment>
<dbReference type="Pfam" id="PF01478">
    <property type="entry name" value="Peptidase_A24"/>
    <property type="match status" value="1"/>
</dbReference>
<evidence type="ECO:0000259" key="12">
    <source>
        <dbReference type="Pfam" id="PF06750"/>
    </source>
</evidence>
<dbReference type="PANTHER" id="PTHR30487:SF0">
    <property type="entry name" value="PREPILIN LEADER PEPTIDASE_N-METHYLTRANSFERASE-RELATED"/>
    <property type="match status" value="1"/>
</dbReference>
<protein>
    <recommendedName>
        <fullName evidence="9">Prepilin leader peptidase/N-methyltransferase</fullName>
        <ecNumber evidence="9">2.1.1.-</ecNumber>
        <ecNumber evidence="9">3.4.23.43</ecNumber>
    </recommendedName>
</protein>
<dbReference type="PANTHER" id="PTHR30487">
    <property type="entry name" value="TYPE 4 PREPILIN-LIKE PROTEINS LEADER PEPTIDE-PROCESSING ENZYME"/>
    <property type="match status" value="1"/>
</dbReference>
<evidence type="ECO:0000313" key="14">
    <source>
        <dbReference type="Proteomes" id="UP001149719"/>
    </source>
</evidence>
<feature type="domain" description="Prepilin type IV endopeptidase peptidase" evidence="11">
    <location>
        <begin position="130"/>
        <end position="235"/>
    </location>
</feature>
<dbReference type="EC" id="2.1.1.-" evidence="9"/>
<name>A0ABT4JQ36_9GAMM</name>
<dbReference type="PRINTS" id="PR00864">
    <property type="entry name" value="PREPILNPTASE"/>
</dbReference>
<evidence type="ECO:0000256" key="6">
    <source>
        <dbReference type="ARBA" id="ARBA00022989"/>
    </source>
</evidence>
<dbReference type="InterPro" id="IPR000045">
    <property type="entry name" value="Prepilin_IV_endopep_pep"/>
</dbReference>
<evidence type="ECO:0000256" key="5">
    <source>
        <dbReference type="ARBA" id="ARBA00022692"/>
    </source>
</evidence>
<accession>A0ABT4JQ36</accession>
<evidence type="ECO:0000256" key="2">
    <source>
        <dbReference type="ARBA" id="ARBA00005801"/>
    </source>
</evidence>
<evidence type="ECO:0000313" key="13">
    <source>
        <dbReference type="EMBL" id="MCZ2720472.1"/>
    </source>
</evidence>
<keyword evidence="9" id="KW-0489">Methyltransferase</keyword>
<keyword evidence="9" id="KW-0808">Transferase</keyword>
<dbReference type="Proteomes" id="UP001149719">
    <property type="component" value="Unassembled WGS sequence"/>
</dbReference>
<evidence type="ECO:0000256" key="1">
    <source>
        <dbReference type="ARBA" id="ARBA00004429"/>
    </source>
</evidence>
<gene>
    <name evidence="13" type="ORF">O1D97_02120</name>
</gene>
<dbReference type="Gene3D" id="1.20.120.1220">
    <property type="match status" value="1"/>
</dbReference>
<evidence type="ECO:0000259" key="11">
    <source>
        <dbReference type="Pfam" id="PF01478"/>
    </source>
</evidence>
<dbReference type="EC" id="3.4.23.43" evidence="9"/>
<proteinExistence type="inferred from homology"/>
<keyword evidence="5 9" id="KW-0812">Transmembrane</keyword>
<comment type="catalytic activity">
    <reaction evidence="9">
        <text>Typically cleaves a -Gly-|-Phe- bond to release an N-terminal, basic peptide of 5-8 residues from type IV prepilin, and then N-methylates the new N-terminal amino group, the methyl donor being S-adenosyl-L-methionine.</text>
        <dbReference type="EC" id="3.4.23.43"/>
    </reaction>
</comment>
<evidence type="ECO:0000256" key="3">
    <source>
        <dbReference type="ARBA" id="ARBA00022475"/>
    </source>
</evidence>
<dbReference type="RefSeq" id="WP_269122390.1">
    <property type="nucleotide sequence ID" value="NZ_JAPUBN010000006.1"/>
</dbReference>
<feature type="domain" description="Prepilin peptidase A24 N-terminal" evidence="12">
    <location>
        <begin position="16"/>
        <end position="112"/>
    </location>
</feature>
<comment type="subcellular location">
    <subcellularLocation>
        <location evidence="1">Cell inner membrane</location>
        <topology evidence="1">Multi-pass membrane protein</topology>
    </subcellularLocation>
    <subcellularLocation>
        <location evidence="9">Cell membrane</location>
        <topology evidence="9">Multi-pass membrane protein</topology>
    </subcellularLocation>
</comment>
<dbReference type="Pfam" id="PF06750">
    <property type="entry name" value="A24_N_bact"/>
    <property type="match status" value="1"/>
</dbReference>
<evidence type="ECO:0000256" key="4">
    <source>
        <dbReference type="ARBA" id="ARBA00022519"/>
    </source>
</evidence>
<dbReference type="EMBL" id="JAPUBN010000006">
    <property type="protein sequence ID" value="MCZ2720472.1"/>
    <property type="molecule type" value="Genomic_DNA"/>
</dbReference>
<keyword evidence="14" id="KW-1185">Reference proteome</keyword>
<feature type="transmembrane region" description="Helical" evidence="10">
    <location>
        <begin position="244"/>
        <end position="261"/>
    </location>
</feature>
<dbReference type="InterPro" id="IPR050882">
    <property type="entry name" value="Prepilin_peptidase/N-MTase"/>
</dbReference>
<evidence type="ECO:0000256" key="8">
    <source>
        <dbReference type="RuleBase" id="RU003793"/>
    </source>
</evidence>
<keyword evidence="6 10" id="KW-1133">Transmembrane helix</keyword>
<evidence type="ECO:0000256" key="10">
    <source>
        <dbReference type="SAM" id="Phobius"/>
    </source>
</evidence>
<keyword evidence="7 10" id="KW-0472">Membrane</keyword>
<feature type="transmembrane region" description="Helical" evidence="10">
    <location>
        <begin position="6"/>
        <end position="26"/>
    </location>
</feature>
<feature type="transmembrane region" description="Helical" evidence="10">
    <location>
        <begin position="122"/>
        <end position="139"/>
    </location>
</feature>
<comment type="function">
    <text evidence="9">Plays an essential role in type IV pili and type II pseudopili formation by proteolytically removing the leader sequence from substrate proteins and subsequently monomethylating the alpha-amino group of the newly exposed N-terminal phenylalanine.</text>
</comment>
<reference evidence="13" key="1">
    <citation type="submission" date="2022-12" db="EMBL/GenBank/DDBJ databases">
        <title>Marinomonas 15G1-11 sp. nov, isolated from marine algae.</title>
        <authorList>
            <person name="Butt M."/>
            <person name="Choi D.G."/>
            <person name="Kim J.M."/>
            <person name="Lee J.K."/>
            <person name="Baek J.H."/>
            <person name="Jeon C.O."/>
        </authorList>
    </citation>
    <scope>NUCLEOTIDE SEQUENCE</scope>
    <source>
        <strain evidence="13">15G1-11</strain>
    </source>
</reference>
<keyword evidence="9" id="KW-0645">Protease</keyword>
<dbReference type="InterPro" id="IPR010627">
    <property type="entry name" value="Prepilin_pept_A24_N"/>
</dbReference>
<keyword evidence="9" id="KW-0511">Multifunctional enzyme</keyword>
<feature type="transmembrane region" description="Helical" evidence="10">
    <location>
        <begin position="213"/>
        <end position="238"/>
    </location>
</feature>
<keyword evidence="4" id="KW-0997">Cell inner membrane</keyword>
<keyword evidence="9" id="KW-0378">Hydrolase</keyword>
<evidence type="ECO:0000256" key="7">
    <source>
        <dbReference type="ARBA" id="ARBA00023136"/>
    </source>
</evidence>